<dbReference type="AlphaFoldDB" id="A0A8T2U730"/>
<reference evidence="1" key="1">
    <citation type="submission" date="2021-08" db="EMBL/GenBank/DDBJ databases">
        <title>WGS assembly of Ceratopteris richardii.</title>
        <authorList>
            <person name="Marchant D.B."/>
            <person name="Chen G."/>
            <person name="Jenkins J."/>
            <person name="Shu S."/>
            <person name="Leebens-Mack J."/>
            <person name="Grimwood J."/>
            <person name="Schmutz J."/>
            <person name="Soltis P."/>
            <person name="Soltis D."/>
            <person name="Chen Z.-H."/>
        </authorList>
    </citation>
    <scope>NUCLEOTIDE SEQUENCE</scope>
    <source>
        <strain evidence="1">Whitten #5841</strain>
        <tissue evidence="1">Leaf</tissue>
    </source>
</reference>
<organism evidence="1 2">
    <name type="scientific">Ceratopteris richardii</name>
    <name type="common">Triangle waterfern</name>
    <dbReference type="NCBI Taxonomy" id="49495"/>
    <lineage>
        <taxon>Eukaryota</taxon>
        <taxon>Viridiplantae</taxon>
        <taxon>Streptophyta</taxon>
        <taxon>Embryophyta</taxon>
        <taxon>Tracheophyta</taxon>
        <taxon>Polypodiopsida</taxon>
        <taxon>Polypodiidae</taxon>
        <taxon>Polypodiales</taxon>
        <taxon>Pteridineae</taxon>
        <taxon>Pteridaceae</taxon>
        <taxon>Parkerioideae</taxon>
        <taxon>Ceratopteris</taxon>
    </lineage>
</organism>
<sequence>MEIEFLGVAMAAEKGIWLQTLLHASNPNHSEETKYIVLKIPLHFGID</sequence>
<dbReference type="EMBL" id="CM035413">
    <property type="protein sequence ID" value="KAH7431627.1"/>
    <property type="molecule type" value="Genomic_DNA"/>
</dbReference>
<keyword evidence="2" id="KW-1185">Reference proteome</keyword>
<accession>A0A8T2U730</accession>
<proteinExistence type="predicted"/>
<evidence type="ECO:0000313" key="1">
    <source>
        <dbReference type="EMBL" id="KAH7431627.1"/>
    </source>
</evidence>
<name>A0A8T2U730_CERRI</name>
<protein>
    <submittedName>
        <fullName evidence="1">Uncharacterized protein</fullName>
    </submittedName>
</protein>
<evidence type="ECO:0000313" key="2">
    <source>
        <dbReference type="Proteomes" id="UP000825935"/>
    </source>
</evidence>
<gene>
    <name evidence="1" type="ORF">KP509_08G057300</name>
</gene>
<comment type="caution">
    <text evidence="1">The sequence shown here is derived from an EMBL/GenBank/DDBJ whole genome shotgun (WGS) entry which is preliminary data.</text>
</comment>
<dbReference type="Proteomes" id="UP000825935">
    <property type="component" value="Chromosome 8"/>
</dbReference>